<feature type="compositionally biased region" description="Basic and acidic residues" evidence="1">
    <location>
        <begin position="176"/>
        <end position="187"/>
    </location>
</feature>
<feature type="compositionally biased region" description="Basic and acidic residues" evidence="1">
    <location>
        <begin position="27"/>
        <end position="36"/>
    </location>
</feature>
<feature type="compositionally biased region" description="Pro residues" evidence="1">
    <location>
        <begin position="149"/>
        <end position="175"/>
    </location>
</feature>
<name>A0A6F8YSA7_9ACTN</name>
<proteinExistence type="predicted"/>
<keyword evidence="3" id="KW-1185">Reference proteome</keyword>
<evidence type="ECO:0000256" key="1">
    <source>
        <dbReference type="SAM" id="MobiDB-lite"/>
    </source>
</evidence>
<reference evidence="2 3" key="1">
    <citation type="submission" date="2020-03" db="EMBL/GenBank/DDBJ databases">
        <title>Whole genome shotgun sequence of Phytohabitans suffuscus NBRC 105367.</title>
        <authorList>
            <person name="Komaki H."/>
            <person name="Tamura T."/>
        </authorList>
    </citation>
    <scope>NUCLEOTIDE SEQUENCE [LARGE SCALE GENOMIC DNA]</scope>
    <source>
        <strain evidence="2 3">NBRC 105367</strain>
    </source>
</reference>
<gene>
    <name evidence="2" type="ORF">Psuf_063530</name>
</gene>
<organism evidence="2 3">
    <name type="scientific">Phytohabitans suffuscus</name>
    <dbReference type="NCBI Taxonomy" id="624315"/>
    <lineage>
        <taxon>Bacteria</taxon>
        <taxon>Bacillati</taxon>
        <taxon>Actinomycetota</taxon>
        <taxon>Actinomycetes</taxon>
        <taxon>Micromonosporales</taxon>
        <taxon>Micromonosporaceae</taxon>
    </lineage>
</organism>
<evidence type="ECO:0000313" key="3">
    <source>
        <dbReference type="Proteomes" id="UP000503011"/>
    </source>
</evidence>
<feature type="compositionally biased region" description="Gly residues" evidence="1">
    <location>
        <begin position="312"/>
        <end position="324"/>
    </location>
</feature>
<feature type="compositionally biased region" description="Gly residues" evidence="1">
    <location>
        <begin position="400"/>
        <end position="426"/>
    </location>
</feature>
<dbReference type="AlphaFoldDB" id="A0A6F8YSA7"/>
<feature type="compositionally biased region" description="Basic and acidic residues" evidence="1">
    <location>
        <begin position="449"/>
        <end position="466"/>
    </location>
</feature>
<dbReference type="Proteomes" id="UP000503011">
    <property type="component" value="Chromosome"/>
</dbReference>
<feature type="compositionally biased region" description="Pro residues" evidence="1">
    <location>
        <begin position="93"/>
        <end position="109"/>
    </location>
</feature>
<protein>
    <submittedName>
        <fullName evidence="2">Uncharacterized protein</fullName>
    </submittedName>
</protein>
<dbReference type="EMBL" id="AP022871">
    <property type="protein sequence ID" value="BCB89040.1"/>
    <property type="molecule type" value="Genomic_DNA"/>
</dbReference>
<feature type="compositionally biased region" description="Basic and acidic residues" evidence="1">
    <location>
        <begin position="516"/>
        <end position="533"/>
    </location>
</feature>
<feature type="compositionally biased region" description="Basic and acidic residues" evidence="1">
    <location>
        <begin position="332"/>
        <end position="345"/>
    </location>
</feature>
<feature type="compositionally biased region" description="Basic and acidic residues" evidence="1">
    <location>
        <begin position="353"/>
        <end position="397"/>
    </location>
</feature>
<dbReference type="RefSeq" id="WP_173160798.1">
    <property type="nucleotide sequence ID" value="NZ_AP022871.1"/>
</dbReference>
<evidence type="ECO:0000313" key="2">
    <source>
        <dbReference type="EMBL" id="BCB89040.1"/>
    </source>
</evidence>
<feature type="compositionally biased region" description="Basic and acidic residues" evidence="1">
    <location>
        <begin position="478"/>
        <end position="492"/>
    </location>
</feature>
<feature type="compositionally biased region" description="Low complexity" evidence="1">
    <location>
        <begin position="37"/>
        <end position="50"/>
    </location>
</feature>
<accession>A0A6F8YSA7</accession>
<feature type="region of interest" description="Disordered" evidence="1">
    <location>
        <begin position="1"/>
        <end position="673"/>
    </location>
</feature>
<sequence length="673" mass="66807">MVKRWGRGKGEEPVDEPVSGEETGWLDDLRTAKEEGAAIGPGAAGASAYAKLPTGDEDEDDADGWSPAPPRRAEEPAGPSVPLPSAQRGQPAPFGPDGPAPVVPAPGVPPRVADRPTMRRPAGPGGREALPPAGPPLVPGHPLAAGPGAEPPHPMAPPGYGEPPPPGYGEPPPPARRGDGVRGRFDDPSGGAYTGAPPRRGESGGFEQVMPLAGPDGGRFDGAPPRPGDATDVSRPGGPGDIAAGRRAAGRHGDTGDVMDSGRHGGTGDVMGGARHGGTGDIMGSGRHGGTGDAIGGARHGGTGDVMDSGRHGGTGDVMGGARHGGTADVMGSERRGGPARHGDTGDIAASGRHGDTGDLSRRDDTGDVGRRGDRGDVGRRGDAGDVGRRGGRHGDTGDVTGGGRHGGTGDVMAGGTGDVTGGPRHGGVPAPGRLGDTGGFPAVPPAARHGEPEPRRPDGGPRGRFDAVQPGQAFPLRHGDGADAAPPRHGDAPPYGDPAPPRRGEPRHGGAAPGRFEDPQPGRFADGPRHGEPVQARPGPGRPEPNSGSFQAMGAAAPARPAAFDQGRPAPAVVPQSGNAPDLPSPTPDLPRGGAQGRHDRLDAAADGDASQVPLTASRASRHADPTSAAPAGAAPDAQAEPLAPPRSRSRTGGQRTVARGSGPVAGHARAG</sequence>
<dbReference type="KEGG" id="psuu:Psuf_063530"/>
<reference evidence="2 3" key="2">
    <citation type="submission" date="2020-03" db="EMBL/GenBank/DDBJ databases">
        <authorList>
            <person name="Ichikawa N."/>
            <person name="Kimura A."/>
            <person name="Kitahashi Y."/>
            <person name="Uohara A."/>
        </authorList>
    </citation>
    <scope>NUCLEOTIDE SEQUENCE [LARGE SCALE GENOMIC DNA]</scope>
    <source>
        <strain evidence="2 3">NBRC 105367</strain>
    </source>
</reference>
<feature type="compositionally biased region" description="Basic and acidic residues" evidence="1">
    <location>
        <begin position="251"/>
        <end position="263"/>
    </location>
</feature>
<feature type="compositionally biased region" description="Low complexity" evidence="1">
    <location>
        <begin position="627"/>
        <end position="643"/>
    </location>
</feature>
<feature type="compositionally biased region" description="Gly residues" evidence="1">
    <location>
        <begin position="264"/>
        <end position="304"/>
    </location>
</feature>